<dbReference type="Proteomes" id="UP000727407">
    <property type="component" value="Unassembled WGS sequence"/>
</dbReference>
<dbReference type="AlphaFoldDB" id="A0A8J4XA39"/>
<protein>
    <submittedName>
        <fullName evidence="1">Uncharacterized protein</fullName>
    </submittedName>
</protein>
<evidence type="ECO:0000313" key="1">
    <source>
        <dbReference type="EMBL" id="KAF5907561.1"/>
    </source>
</evidence>
<name>A0A8J4XA39_CLAMG</name>
<proteinExistence type="predicted"/>
<feature type="non-terminal residue" evidence="1">
    <location>
        <position position="115"/>
    </location>
</feature>
<comment type="caution">
    <text evidence="1">The sequence shown here is derived from an EMBL/GenBank/DDBJ whole genome shotgun (WGS) entry which is preliminary data.</text>
</comment>
<organism evidence="1 2">
    <name type="scientific">Clarias magur</name>
    <name type="common">Asian catfish</name>
    <name type="synonym">Macropteronotus magur</name>
    <dbReference type="NCBI Taxonomy" id="1594786"/>
    <lineage>
        <taxon>Eukaryota</taxon>
        <taxon>Metazoa</taxon>
        <taxon>Chordata</taxon>
        <taxon>Craniata</taxon>
        <taxon>Vertebrata</taxon>
        <taxon>Euteleostomi</taxon>
        <taxon>Actinopterygii</taxon>
        <taxon>Neopterygii</taxon>
        <taxon>Teleostei</taxon>
        <taxon>Ostariophysi</taxon>
        <taxon>Siluriformes</taxon>
        <taxon>Clariidae</taxon>
        <taxon>Clarias</taxon>
    </lineage>
</organism>
<dbReference type="OrthoDB" id="10421136at2759"/>
<gene>
    <name evidence="1" type="ORF">DAT39_002751</name>
</gene>
<evidence type="ECO:0000313" key="2">
    <source>
        <dbReference type="Proteomes" id="UP000727407"/>
    </source>
</evidence>
<keyword evidence="2" id="KW-1185">Reference proteome</keyword>
<accession>A0A8J4XA39</accession>
<sequence>MAGAPPPYPNCDHSRVNIDVADGGVHTGAILSGNTFKGQVTCRTNYTGPPARDGAATVVAKQLNVFQIGNEGINISNKGSLSHQPIVQNNTFEDTVDLDQSINIQAQNNNEGRNI</sequence>
<reference evidence="1" key="1">
    <citation type="submission" date="2020-07" db="EMBL/GenBank/DDBJ databases">
        <title>Clarias magur genome sequencing, assembly and annotation.</title>
        <authorList>
            <person name="Kushwaha B."/>
            <person name="Kumar R."/>
            <person name="Das P."/>
            <person name="Joshi C.G."/>
            <person name="Kumar D."/>
            <person name="Nagpure N.S."/>
            <person name="Pandey M."/>
            <person name="Agarwal S."/>
            <person name="Srivastava S."/>
            <person name="Singh M."/>
            <person name="Sahoo L."/>
            <person name="Jayasankar P."/>
            <person name="Meher P.K."/>
            <person name="Koringa P.G."/>
            <person name="Iquebal M.A."/>
            <person name="Das S.P."/>
            <person name="Bit A."/>
            <person name="Patnaik S."/>
            <person name="Patel N."/>
            <person name="Shah T.M."/>
            <person name="Hinsu A."/>
            <person name="Jena J.K."/>
        </authorList>
    </citation>
    <scope>NUCLEOTIDE SEQUENCE</scope>
    <source>
        <strain evidence="1">CIFAMagur01</strain>
        <tissue evidence="1">Testis</tissue>
    </source>
</reference>
<dbReference type="EMBL" id="QNUK01000021">
    <property type="protein sequence ID" value="KAF5907561.1"/>
    <property type="molecule type" value="Genomic_DNA"/>
</dbReference>